<dbReference type="InterPro" id="IPR001611">
    <property type="entry name" value="Leu-rich_rpt"/>
</dbReference>
<organism evidence="1 2">
    <name type="scientific">Gigaspora margarita</name>
    <dbReference type="NCBI Taxonomy" id="4874"/>
    <lineage>
        <taxon>Eukaryota</taxon>
        <taxon>Fungi</taxon>
        <taxon>Fungi incertae sedis</taxon>
        <taxon>Mucoromycota</taxon>
        <taxon>Glomeromycotina</taxon>
        <taxon>Glomeromycetes</taxon>
        <taxon>Diversisporales</taxon>
        <taxon>Gigasporaceae</taxon>
        <taxon>Gigaspora</taxon>
    </lineage>
</organism>
<dbReference type="Proteomes" id="UP000439903">
    <property type="component" value="Unassembled WGS sequence"/>
</dbReference>
<dbReference type="SUPFAM" id="SSF52047">
    <property type="entry name" value="RNI-like"/>
    <property type="match status" value="1"/>
</dbReference>
<gene>
    <name evidence="1" type="ORF">F8M41_024377</name>
</gene>
<sequence>MLLKPLYKITILKNLWISGYTFDTEREWDILEEFIRKNTAVIYLDLSRNSLFESKNELGLEGGKALDDALCNNIENNEFGSEGGIALVEGLSTNTNLTSLNLSENNFGSEVVEVPARALCKNIALTLLNLSYNRFGEEGEKALV</sequence>
<dbReference type="Pfam" id="PF13516">
    <property type="entry name" value="LRR_6"/>
    <property type="match status" value="2"/>
</dbReference>
<evidence type="ECO:0000313" key="2">
    <source>
        <dbReference type="Proteomes" id="UP000439903"/>
    </source>
</evidence>
<dbReference type="AlphaFoldDB" id="A0A8H3XKA8"/>
<dbReference type="Gene3D" id="3.80.10.10">
    <property type="entry name" value="Ribonuclease Inhibitor"/>
    <property type="match status" value="1"/>
</dbReference>
<proteinExistence type="predicted"/>
<dbReference type="InterPro" id="IPR052394">
    <property type="entry name" value="LRR-containing"/>
</dbReference>
<comment type="caution">
    <text evidence="1">The sequence shown here is derived from an EMBL/GenBank/DDBJ whole genome shotgun (WGS) entry which is preliminary data.</text>
</comment>
<dbReference type="PANTHER" id="PTHR24114:SF2">
    <property type="entry name" value="F-BOX DOMAIN-CONTAINING PROTEIN-RELATED"/>
    <property type="match status" value="1"/>
</dbReference>
<name>A0A8H3XKA8_GIGMA</name>
<evidence type="ECO:0000313" key="1">
    <source>
        <dbReference type="EMBL" id="KAF0476681.1"/>
    </source>
</evidence>
<keyword evidence="2" id="KW-1185">Reference proteome</keyword>
<reference evidence="1 2" key="1">
    <citation type="journal article" date="2019" name="Environ. Microbiol.">
        <title>At the nexus of three kingdoms: the genome of the mycorrhizal fungus Gigaspora margarita provides insights into plant, endobacterial and fungal interactions.</title>
        <authorList>
            <person name="Venice F."/>
            <person name="Ghignone S."/>
            <person name="Salvioli di Fossalunga A."/>
            <person name="Amselem J."/>
            <person name="Novero M."/>
            <person name="Xianan X."/>
            <person name="Sedzielewska Toro K."/>
            <person name="Morin E."/>
            <person name="Lipzen A."/>
            <person name="Grigoriev I.V."/>
            <person name="Henrissat B."/>
            <person name="Martin F.M."/>
            <person name="Bonfante P."/>
        </authorList>
    </citation>
    <scope>NUCLEOTIDE SEQUENCE [LARGE SCALE GENOMIC DNA]</scope>
    <source>
        <strain evidence="1 2">BEG34</strain>
    </source>
</reference>
<dbReference type="PANTHER" id="PTHR24114">
    <property type="entry name" value="LEUCINE RICH REPEAT FAMILY PROTEIN"/>
    <property type="match status" value="1"/>
</dbReference>
<accession>A0A8H3XKA8</accession>
<dbReference type="EMBL" id="WTPW01000826">
    <property type="protein sequence ID" value="KAF0476681.1"/>
    <property type="molecule type" value="Genomic_DNA"/>
</dbReference>
<dbReference type="InterPro" id="IPR032675">
    <property type="entry name" value="LRR_dom_sf"/>
</dbReference>
<protein>
    <submittedName>
        <fullName evidence="1">Protein nlrc3</fullName>
    </submittedName>
</protein>